<gene>
    <name evidence="4" type="ORF">TCAL_00101</name>
</gene>
<feature type="domain" description="WAP" evidence="3">
    <location>
        <begin position="218"/>
        <end position="261"/>
    </location>
</feature>
<feature type="signal peptide" evidence="2">
    <location>
        <begin position="1"/>
        <end position="18"/>
    </location>
</feature>
<dbReference type="Proteomes" id="UP000318571">
    <property type="component" value="Chromosome 5"/>
</dbReference>
<evidence type="ECO:0000313" key="4">
    <source>
        <dbReference type="EMBL" id="TRY77287.1"/>
    </source>
</evidence>
<dbReference type="GO" id="GO:0030414">
    <property type="term" value="F:peptidase inhibitor activity"/>
    <property type="evidence" value="ECO:0007669"/>
    <property type="project" value="InterPro"/>
</dbReference>
<keyword evidence="5" id="KW-1185">Reference proteome</keyword>
<keyword evidence="2" id="KW-0732">Signal</keyword>
<dbReference type="EMBL" id="VCGU01000004">
    <property type="protein sequence ID" value="TRY77287.1"/>
    <property type="molecule type" value="Genomic_DNA"/>
</dbReference>
<name>A0A553PI03_TIGCA</name>
<dbReference type="GO" id="GO:0005576">
    <property type="term" value="C:extracellular region"/>
    <property type="evidence" value="ECO:0007669"/>
    <property type="project" value="InterPro"/>
</dbReference>
<evidence type="ECO:0000256" key="1">
    <source>
        <dbReference type="SAM" id="MobiDB-lite"/>
    </source>
</evidence>
<dbReference type="Pfam" id="PF00095">
    <property type="entry name" value="WAP"/>
    <property type="match status" value="1"/>
</dbReference>
<feature type="chain" id="PRO_5021848635" description="WAP domain-containing protein" evidence="2">
    <location>
        <begin position="19"/>
        <end position="301"/>
    </location>
</feature>
<dbReference type="InterPro" id="IPR008197">
    <property type="entry name" value="WAP_dom"/>
</dbReference>
<sequence>MEWIILILVLAQVFSLEAFEGKEMNKKTMLSKEKDKLSKWSATRKKPFSSKTAIPVKLETVNIEKEEADRVKEIEDTDRLCLSQREESLPDFFLKFGIHTKLITDVTEFNKKMKSAAWLFKKYRGLPSEDRQLMGKGKSRIRNKPLKHNRLPQKSRRRSDNAYVPPCYGFNYLSTIEVVDTETGVPDLDMLSEILSDMSSLGMSKKIVEVIKGCRDFKGECPSDLDQTEGACFDSCVSTRECATHEICCPTQCGGTKCFNPEIETKYRSSDAKIKKKCHAADMFMECLYKSIESKICSNNN</sequence>
<evidence type="ECO:0000259" key="3">
    <source>
        <dbReference type="Pfam" id="PF00095"/>
    </source>
</evidence>
<comment type="caution">
    <text evidence="4">The sequence shown here is derived from an EMBL/GenBank/DDBJ whole genome shotgun (WGS) entry which is preliminary data.</text>
</comment>
<feature type="compositionally biased region" description="Basic residues" evidence="1">
    <location>
        <begin position="137"/>
        <end position="157"/>
    </location>
</feature>
<feature type="region of interest" description="Disordered" evidence="1">
    <location>
        <begin position="131"/>
        <end position="160"/>
    </location>
</feature>
<dbReference type="AlphaFoldDB" id="A0A553PI03"/>
<evidence type="ECO:0000256" key="2">
    <source>
        <dbReference type="SAM" id="SignalP"/>
    </source>
</evidence>
<accession>A0A553PI03</accession>
<evidence type="ECO:0000313" key="5">
    <source>
        <dbReference type="Proteomes" id="UP000318571"/>
    </source>
</evidence>
<protein>
    <recommendedName>
        <fullName evidence="3">WAP domain-containing protein</fullName>
    </recommendedName>
</protein>
<proteinExistence type="predicted"/>
<organism evidence="4 5">
    <name type="scientific">Tigriopus californicus</name>
    <name type="common">Marine copepod</name>
    <dbReference type="NCBI Taxonomy" id="6832"/>
    <lineage>
        <taxon>Eukaryota</taxon>
        <taxon>Metazoa</taxon>
        <taxon>Ecdysozoa</taxon>
        <taxon>Arthropoda</taxon>
        <taxon>Crustacea</taxon>
        <taxon>Multicrustacea</taxon>
        <taxon>Hexanauplia</taxon>
        <taxon>Copepoda</taxon>
        <taxon>Harpacticoida</taxon>
        <taxon>Harpacticidae</taxon>
        <taxon>Tigriopus</taxon>
    </lineage>
</organism>
<reference evidence="4 5" key="1">
    <citation type="journal article" date="2018" name="Nat. Ecol. Evol.">
        <title>Genomic signatures of mitonuclear coevolution across populations of Tigriopus californicus.</title>
        <authorList>
            <person name="Barreto F.S."/>
            <person name="Watson E.T."/>
            <person name="Lima T.G."/>
            <person name="Willett C.S."/>
            <person name="Edmands S."/>
            <person name="Li W."/>
            <person name="Burton R.S."/>
        </authorList>
    </citation>
    <scope>NUCLEOTIDE SEQUENCE [LARGE SCALE GENOMIC DNA]</scope>
    <source>
        <strain evidence="4 5">San Diego</strain>
    </source>
</reference>